<name>A0ABV5AIY9_9BACL</name>
<dbReference type="PANTHER" id="PTHR23513">
    <property type="entry name" value="INTEGRAL MEMBRANE EFFLUX PROTEIN-RELATED"/>
    <property type="match status" value="1"/>
</dbReference>
<feature type="transmembrane region" description="Helical" evidence="7">
    <location>
        <begin position="356"/>
        <end position="376"/>
    </location>
</feature>
<evidence type="ECO:0000313" key="9">
    <source>
        <dbReference type="EMBL" id="MFB5191775.1"/>
    </source>
</evidence>
<feature type="transmembrane region" description="Helical" evidence="7">
    <location>
        <begin position="108"/>
        <end position="137"/>
    </location>
</feature>
<evidence type="ECO:0000259" key="8">
    <source>
        <dbReference type="PROSITE" id="PS50850"/>
    </source>
</evidence>
<evidence type="ECO:0000256" key="6">
    <source>
        <dbReference type="ARBA" id="ARBA00023136"/>
    </source>
</evidence>
<protein>
    <submittedName>
        <fullName evidence="9">MFS transporter</fullName>
    </submittedName>
</protein>
<comment type="subcellular location">
    <subcellularLocation>
        <location evidence="1">Cell membrane</location>
        <topology evidence="1">Multi-pass membrane protein</topology>
    </subcellularLocation>
</comment>
<dbReference type="InterPro" id="IPR010290">
    <property type="entry name" value="TM_effector"/>
</dbReference>
<keyword evidence="4 7" id="KW-0812">Transmembrane</keyword>
<feature type="transmembrane region" description="Helical" evidence="7">
    <location>
        <begin position="266"/>
        <end position="286"/>
    </location>
</feature>
<feature type="transmembrane region" description="Helical" evidence="7">
    <location>
        <begin position="16"/>
        <end position="41"/>
    </location>
</feature>
<gene>
    <name evidence="9" type="ORF">KKP3000_000556</name>
</gene>
<feature type="transmembrane region" description="Helical" evidence="7">
    <location>
        <begin position="382"/>
        <end position="401"/>
    </location>
</feature>
<keyword evidence="10" id="KW-1185">Reference proteome</keyword>
<dbReference type="Pfam" id="PF05977">
    <property type="entry name" value="MFS_3"/>
    <property type="match status" value="1"/>
</dbReference>
<evidence type="ECO:0000256" key="5">
    <source>
        <dbReference type="ARBA" id="ARBA00022989"/>
    </source>
</evidence>
<feature type="transmembrane region" description="Helical" evidence="7">
    <location>
        <begin position="231"/>
        <end position="254"/>
    </location>
</feature>
<feature type="domain" description="Major facilitator superfamily (MFS) profile" evidence="8">
    <location>
        <begin position="1"/>
        <end position="407"/>
    </location>
</feature>
<dbReference type="PROSITE" id="PS50850">
    <property type="entry name" value="MFS"/>
    <property type="match status" value="1"/>
</dbReference>
<keyword evidence="6 7" id="KW-0472">Membrane</keyword>
<feature type="transmembrane region" description="Helical" evidence="7">
    <location>
        <begin position="293"/>
        <end position="312"/>
    </location>
</feature>
<sequence length="432" mass="47041">MKFMGIDMGIFGNKRFAVYYFCSMFSAIGTQVSNLAIPWLVMKDTQSIKMMSLTWISEILPLVIVSPFLGVFIDRWNKKRVLLFSDLSRIILVTAIPVFSLVHLFSLWILFTVVFLLSIASQSFSLVSDFALLPFLVRKHELTQANSAMSSMSSLSSLLGPAVGGAVISFLGPVNALLIDSLTYFSTLLLVLFLPFSPQISKNLYQLTIGMLLGEIKTGLALIYRSKILRVLSLVSCIGNLAVGARVTILTYHFGVELHLDSKVVGITYAIMGASTVLSSFIATFLSRKITIGRAITLNMIGAVVGMGLMALPSSLHSMILGLIVVSMTINLTNIYTFTIRQFEIPMEFIGRANSVYRMVLSASYPLSAVILGGVTSSYGSHAAFLVSAVLLSIAVLLLPLSNIGSYKIKDDHIDLPATPSPEDDSSVKYTP</sequence>
<comment type="caution">
    <text evidence="9">The sequence shown here is derived from an EMBL/GenBank/DDBJ whole genome shotgun (WGS) entry which is preliminary data.</text>
</comment>
<dbReference type="Proteomes" id="UP001579974">
    <property type="component" value="Unassembled WGS sequence"/>
</dbReference>
<dbReference type="Gene3D" id="1.20.1250.20">
    <property type="entry name" value="MFS general substrate transporter like domains"/>
    <property type="match status" value="1"/>
</dbReference>
<dbReference type="EMBL" id="JBDXSU010000014">
    <property type="protein sequence ID" value="MFB5191775.1"/>
    <property type="molecule type" value="Genomic_DNA"/>
</dbReference>
<evidence type="ECO:0000256" key="3">
    <source>
        <dbReference type="ARBA" id="ARBA00022475"/>
    </source>
</evidence>
<dbReference type="InterPro" id="IPR020846">
    <property type="entry name" value="MFS_dom"/>
</dbReference>
<dbReference type="SUPFAM" id="SSF103473">
    <property type="entry name" value="MFS general substrate transporter"/>
    <property type="match status" value="1"/>
</dbReference>
<feature type="transmembrane region" description="Helical" evidence="7">
    <location>
        <begin position="318"/>
        <end position="336"/>
    </location>
</feature>
<dbReference type="RefSeq" id="WP_368780740.1">
    <property type="nucleotide sequence ID" value="NZ_CP162940.1"/>
</dbReference>
<evidence type="ECO:0000256" key="2">
    <source>
        <dbReference type="ARBA" id="ARBA00022448"/>
    </source>
</evidence>
<evidence type="ECO:0000313" key="10">
    <source>
        <dbReference type="Proteomes" id="UP001579974"/>
    </source>
</evidence>
<dbReference type="CDD" id="cd06173">
    <property type="entry name" value="MFS_MefA_like"/>
    <property type="match status" value="1"/>
</dbReference>
<keyword evidence="2" id="KW-0813">Transport</keyword>
<evidence type="ECO:0000256" key="1">
    <source>
        <dbReference type="ARBA" id="ARBA00004651"/>
    </source>
</evidence>
<keyword evidence="5 7" id="KW-1133">Transmembrane helix</keyword>
<accession>A0ABV5AIY9</accession>
<reference evidence="9 10" key="1">
    <citation type="journal article" date="2024" name="Int. J. Mol. Sci.">
        <title>Exploration of Alicyclobacillus spp. Genome in Search of Antibiotic Resistance.</title>
        <authorList>
            <person name="Bucka-Kolendo J."/>
            <person name="Kiousi D.E."/>
            <person name="Dekowska A."/>
            <person name="Mikolajczuk-Szczyrba A."/>
            <person name="Karadedos D.M."/>
            <person name="Michael P."/>
            <person name="Galanis A."/>
            <person name="Sokolowska B."/>
        </authorList>
    </citation>
    <scope>NUCLEOTIDE SEQUENCE [LARGE SCALE GENOMIC DNA]</scope>
    <source>
        <strain evidence="9 10">KKP 3000</strain>
    </source>
</reference>
<proteinExistence type="predicted"/>
<dbReference type="PANTHER" id="PTHR23513:SF6">
    <property type="entry name" value="MAJOR FACILITATOR SUPERFAMILY ASSOCIATED DOMAIN-CONTAINING PROTEIN"/>
    <property type="match status" value="1"/>
</dbReference>
<feature type="transmembrane region" description="Helical" evidence="7">
    <location>
        <begin position="158"/>
        <end position="184"/>
    </location>
</feature>
<dbReference type="InterPro" id="IPR036259">
    <property type="entry name" value="MFS_trans_sf"/>
</dbReference>
<evidence type="ECO:0000256" key="4">
    <source>
        <dbReference type="ARBA" id="ARBA00022692"/>
    </source>
</evidence>
<organism evidence="9 10">
    <name type="scientific">Alicyclobacillus fastidiosus</name>
    <dbReference type="NCBI Taxonomy" id="392011"/>
    <lineage>
        <taxon>Bacteria</taxon>
        <taxon>Bacillati</taxon>
        <taxon>Bacillota</taxon>
        <taxon>Bacilli</taxon>
        <taxon>Bacillales</taxon>
        <taxon>Alicyclobacillaceae</taxon>
        <taxon>Alicyclobacillus</taxon>
    </lineage>
</organism>
<keyword evidence="3" id="KW-1003">Cell membrane</keyword>
<evidence type="ECO:0000256" key="7">
    <source>
        <dbReference type="SAM" id="Phobius"/>
    </source>
</evidence>
<feature type="transmembrane region" description="Helical" evidence="7">
    <location>
        <begin position="53"/>
        <end position="74"/>
    </location>
</feature>